<accession>A0ABR2PPQ8</accession>
<proteinExistence type="predicted"/>
<protein>
    <submittedName>
        <fullName evidence="2">Uncharacterized protein</fullName>
    </submittedName>
</protein>
<evidence type="ECO:0000313" key="3">
    <source>
        <dbReference type="Proteomes" id="UP001396334"/>
    </source>
</evidence>
<feature type="region of interest" description="Disordered" evidence="1">
    <location>
        <begin position="1"/>
        <end position="20"/>
    </location>
</feature>
<evidence type="ECO:0000256" key="1">
    <source>
        <dbReference type="SAM" id="MobiDB-lite"/>
    </source>
</evidence>
<evidence type="ECO:0000313" key="2">
    <source>
        <dbReference type="EMBL" id="KAK8990374.1"/>
    </source>
</evidence>
<keyword evidence="3" id="KW-1185">Reference proteome</keyword>
<dbReference type="EMBL" id="JBBPBN010000054">
    <property type="protein sequence ID" value="KAK8990374.1"/>
    <property type="molecule type" value="Genomic_DNA"/>
</dbReference>
<organism evidence="2 3">
    <name type="scientific">Hibiscus sabdariffa</name>
    <name type="common">roselle</name>
    <dbReference type="NCBI Taxonomy" id="183260"/>
    <lineage>
        <taxon>Eukaryota</taxon>
        <taxon>Viridiplantae</taxon>
        <taxon>Streptophyta</taxon>
        <taxon>Embryophyta</taxon>
        <taxon>Tracheophyta</taxon>
        <taxon>Spermatophyta</taxon>
        <taxon>Magnoliopsida</taxon>
        <taxon>eudicotyledons</taxon>
        <taxon>Gunneridae</taxon>
        <taxon>Pentapetalae</taxon>
        <taxon>rosids</taxon>
        <taxon>malvids</taxon>
        <taxon>Malvales</taxon>
        <taxon>Malvaceae</taxon>
        <taxon>Malvoideae</taxon>
        <taxon>Hibiscus</taxon>
    </lineage>
</organism>
<sequence>MGHMSCTDIRAPRTSRRRNPKEWYDVAFHAEAQTVKRDRENPATSVSKWAASVRTARLLAFIPPKISTNITIR</sequence>
<name>A0ABR2PPQ8_9ROSI</name>
<gene>
    <name evidence="2" type="ORF">V6N11_009077</name>
</gene>
<comment type="caution">
    <text evidence="2">The sequence shown here is derived from an EMBL/GenBank/DDBJ whole genome shotgun (WGS) entry which is preliminary data.</text>
</comment>
<dbReference type="Proteomes" id="UP001396334">
    <property type="component" value="Unassembled WGS sequence"/>
</dbReference>
<reference evidence="2 3" key="1">
    <citation type="journal article" date="2024" name="G3 (Bethesda)">
        <title>Genome assembly of Hibiscus sabdariffa L. provides insights into metabolisms of medicinal natural products.</title>
        <authorList>
            <person name="Kim T."/>
        </authorList>
    </citation>
    <scope>NUCLEOTIDE SEQUENCE [LARGE SCALE GENOMIC DNA]</scope>
    <source>
        <strain evidence="2">TK-2024</strain>
        <tissue evidence="2">Old leaves</tissue>
    </source>
</reference>